<organism evidence="3 4">
    <name type="scientific">Mycobacteroides abscessus subsp. bolletii 50594</name>
    <dbReference type="NCBI Taxonomy" id="1303024"/>
    <lineage>
        <taxon>Bacteria</taxon>
        <taxon>Bacillati</taxon>
        <taxon>Actinomycetota</taxon>
        <taxon>Actinomycetes</taxon>
        <taxon>Mycobacteriales</taxon>
        <taxon>Mycobacteriaceae</taxon>
        <taxon>Mycobacteroides</taxon>
        <taxon>Mycobacteroides abscessus</taxon>
    </lineage>
</organism>
<feature type="transmembrane region" description="Helical" evidence="2">
    <location>
        <begin position="136"/>
        <end position="155"/>
    </location>
</feature>
<keyword evidence="2" id="KW-0472">Membrane</keyword>
<keyword evidence="2" id="KW-0812">Transmembrane</keyword>
<evidence type="ECO:0000313" key="3">
    <source>
        <dbReference type="EMBL" id="AGM31754.1"/>
    </source>
</evidence>
<dbReference type="AlphaFoldDB" id="A0AB33AIT6"/>
<accession>A0AB33AIT6</accession>
<name>A0AB33AIT6_9MYCO</name>
<dbReference type="EMBL" id="CP004376">
    <property type="protein sequence ID" value="AGM31754.1"/>
    <property type="molecule type" value="Genomic_DNA"/>
</dbReference>
<evidence type="ECO:0000256" key="2">
    <source>
        <dbReference type="SAM" id="Phobius"/>
    </source>
</evidence>
<geneLocation type="plasmid" evidence="3 4">
    <name>2</name>
</geneLocation>
<feature type="compositionally biased region" description="Polar residues" evidence="1">
    <location>
        <begin position="625"/>
        <end position="644"/>
    </location>
</feature>
<feature type="transmembrane region" description="Helical" evidence="2">
    <location>
        <begin position="161"/>
        <end position="179"/>
    </location>
</feature>
<protein>
    <recommendedName>
        <fullName evidence="5">TrbL/VirB6 plasmid conjugal transfer protein</fullName>
    </recommendedName>
</protein>
<keyword evidence="3" id="KW-0614">Plasmid</keyword>
<feature type="transmembrane region" description="Helical" evidence="2">
    <location>
        <begin position="321"/>
        <end position="348"/>
    </location>
</feature>
<feature type="transmembrane region" description="Helical" evidence="2">
    <location>
        <begin position="20"/>
        <end position="42"/>
    </location>
</feature>
<feature type="compositionally biased region" description="Polar residues" evidence="1">
    <location>
        <begin position="560"/>
        <end position="572"/>
    </location>
</feature>
<proteinExistence type="predicted"/>
<feature type="transmembrane region" description="Helical" evidence="2">
    <location>
        <begin position="186"/>
        <end position="205"/>
    </location>
</feature>
<feature type="transmembrane region" description="Helical" evidence="2">
    <location>
        <begin position="383"/>
        <end position="409"/>
    </location>
</feature>
<reference evidence="3 4" key="1">
    <citation type="journal article" date="2013" name="Genome Announc.">
        <title>Complete Genome Sequence of Mycobacterium massiliense Clinical Strain Asan 50594, Belonging to the Type II Genotype.</title>
        <authorList>
            <person name="Kim B.J."/>
            <person name="Kim B.R."/>
            <person name="Hong S.H."/>
            <person name="Seok S.H."/>
            <person name="Kook Y.H."/>
            <person name="Kim B.J."/>
        </authorList>
    </citation>
    <scope>NUCLEOTIDE SEQUENCE [LARGE SCALE GENOMIC DNA]</scope>
    <source>
        <strain evidence="3 4">50594</strain>
    </source>
</reference>
<dbReference type="RefSeq" id="WP_016341458.1">
    <property type="nucleotide sequence ID" value="NC_021279.1"/>
</dbReference>
<evidence type="ECO:0008006" key="5">
    <source>
        <dbReference type="Google" id="ProtNLM"/>
    </source>
</evidence>
<gene>
    <name evidence="3" type="ORF">MASS_2p0043</name>
</gene>
<evidence type="ECO:0000256" key="1">
    <source>
        <dbReference type="SAM" id="MobiDB-lite"/>
    </source>
</evidence>
<dbReference type="Proteomes" id="UP000013961">
    <property type="component" value="Plasmid 2"/>
</dbReference>
<sequence>MVIARFYLWYHRHPTWGRPLVLMFWLHTLAWVATVCATPAFAANNASALNWTGVKDGAGVPIGAYYLAGIDAYKRAKENGTDATLNPMTWAPAIKDTLSGWVGGEAASVVLTGAAGFFVALLAIAVWLYRLAAKSWWIAFFGTLARPFVEAVFLMVNKIGLIAIVLPVTIAIGAYTIFAKGESARGWMIILSAFLITVLGVAVFADPVEMVYGEHGLLNTGRSMAFQVAEAAVHNGAITAAKAANDTDGQLDVFTGNLMDAVARRPFQMYQYGHVLSGTCDSAWTQVMINHPSEDAPILEMERCGDTVAARHAANLNGSNIWVGAILVLAALSFCYFLLVAGGAVFMVPVNAMYRTMKNPVDVTMGVLPEGPRNYMWQALKTFFWVGLEMFVYTLFICVAGMSIARIMGSPLPPEVGGDSPIAKMVMFGASGVVALRMFRMIQGELFPHSRQPGLASRIGWAVAGAAASAVGAKGAAAAWKAGKGLAGGHGAPPWEELESKVAQEAESASNSKAGFDTITNPKTTGTGENEDGSRTIASGGDTGADSPGAPKNPRPVPTPTTLNRPASRQNTGGPGKKSEGKRGQRPKVAGQRSKPVPVASVPEAADASEMRAAGLDTIAKDAGANNTGNGTDASASQIPQQQAGDYPSRGLDGH</sequence>
<feature type="region of interest" description="Disordered" evidence="1">
    <location>
        <begin position="501"/>
        <end position="655"/>
    </location>
</feature>
<feature type="transmembrane region" description="Helical" evidence="2">
    <location>
        <begin position="106"/>
        <end position="129"/>
    </location>
</feature>
<evidence type="ECO:0000313" key="4">
    <source>
        <dbReference type="Proteomes" id="UP000013961"/>
    </source>
</evidence>
<keyword evidence="2" id="KW-1133">Transmembrane helix</keyword>
<feature type="compositionally biased region" description="Polar residues" evidence="1">
    <location>
        <begin position="507"/>
        <end position="528"/>
    </location>
</feature>
<dbReference type="KEGG" id="mabb:MASS_2p0043"/>